<dbReference type="RefSeq" id="XP_046073676.1">
    <property type="nucleotide sequence ID" value="XM_046216007.1"/>
</dbReference>
<evidence type="ECO:0000256" key="2">
    <source>
        <dbReference type="ARBA" id="ARBA00022857"/>
    </source>
</evidence>
<dbReference type="Proteomes" id="UP001201262">
    <property type="component" value="Unassembled WGS sequence"/>
</dbReference>
<proteinExistence type="inferred from homology"/>
<protein>
    <submittedName>
        <fullName evidence="4">Short-chain dehydrogenase</fullName>
    </submittedName>
</protein>
<dbReference type="InterPro" id="IPR051122">
    <property type="entry name" value="SDR_DHRS6-like"/>
</dbReference>
<organism evidence="4 5">
    <name type="scientific">Talaromyces proteolyticus</name>
    <dbReference type="NCBI Taxonomy" id="1131652"/>
    <lineage>
        <taxon>Eukaryota</taxon>
        <taxon>Fungi</taxon>
        <taxon>Dikarya</taxon>
        <taxon>Ascomycota</taxon>
        <taxon>Pezizomycotina</taxon>
        <taxon>Eurotiomycetes</taxon>
        <taxon>Eurotiomycetidae</taxon>
        <taxon>Eurotiales</taxon>
        <taxon>Trichocomaceae</taxon>
        <taxon>Talaromyces</taxon>
        <taxon>Talaromyces sect. Bacilispori</taxon>
    </lineage>
</organism>
<dbReference type="GO" id="GO:0016491">
    <property type="term" value="F:oxidoreductase activity"/>
    <property type="evidence" value="ECO:0007669"/>
    <property type="project" value="UniProtKB-KW"/>
</dbReference>
<keyword evidence="5" id="KW-1185">Reference proteome</keyword>
<comment type="caution">
    <text evidence="4">The sequence shown here is derived from an EMBL/GenBank/DDBJ whole genome shotgun (WGS) entry which is preliminary data.</text>
</comment>
<reference evidence="4" key="1">
    <citation type="submission" date="2021-12" db="EMBL/GenBank/DDBJ databases">
        <title>Convergent genome expansion in fungi linked to evolution of root-endophyte symbiosis.</title>
        <authorList>
            <consortium name="DOE Joint Genome Institute"/>
            <person name="Ke Y.-H."/>
            <person name="Bonito G."/>
            <person name="Liao H.-L."/>
            <person name="Looney B."/>
            <person name="Rojas-Flechas A."/>
            <person name="Nash J."/>
            <person name="Hameed K."/>
            <person name="Schadt C."/>
            <person name="Martin F."/>
            <person name="Crous P.W."/>
            <person name="Miettinen O."/>
            <person name="Magnuson J.K."/>
            <person name="Labbe J."/>
            <person name="Jacobson D."/>
            <person name="Doktycz M.J."/>
            <person name="Veneault-Fourrey C."/>
            <person name="Kuo A."/>
            <person name="Mondo S."/>
            <person name="Calhoun S."/>
            <person name="Riley R."/>
            <person name="Ohm R."/>
            <person name="LaButti K."/>
            <person name="Andreopoulos B."/>
            <person name="Pangilinan J."/>
            <person name="Nolan M."/>
            <person name="Tritt A."/>
            <person name="Clum A."/>
            <person name="Lipzen A."/>
            <person name="Daum C."/>
            <person name="Barry K."/>
            <person name="Grigoriev I.V."/>
            <person name="Vilgalys R."/>
        </authorList>
    </citation>
    <scope>NUCLEOTIDE SEQUENCE</scope>
    <source>
        <strain evidence="4">PMI_201</strain>
    </source>
</reference>
<evidence type="ECO:0000256" key="3">
    <source>
        <dbReference type="ARBA" id="ARBA00023002"/>
    </source>
</evidence>
<comment type="similarity">
    <text evidence="1">Belongs to the short-chain dehydrogenases/reductases (SDR) family.</text>
</comment>
<dbReference type="GeneID" id="70246294"/>
<dbReference type="InterPro" id="IPR002347">
    <property type="entry name" value="SDR_fam"/>
</dbReference>
<evidence type="ECO:0000256" key="1">
    <source>
        <dbReference type="ARBA" id="ARBA00006484"/>
    </source>
</evidence>
<keyword evidence="3" id="KW-0560">Oxidoreductase</keyword>
<dbReference type="Pfam" id="PF23441">
    <property type="entry name" value="SDR"/>
    <property type="match status" value="1"/>
</dbReference>
<dbReference type="PANTHER" id="PTHR43477:SF1">
    <property type="entry name" value="DIHYDROANTICAPSIN 7-DEHYDROGENASE"/>
    <property type="match status" value="1"/>
</dbReference>
<dbReference type="PRINTS" id="PR00081">
    <property type="entry name" value="GDHRDH"/>
</dbReference>
<dbReference type="Gene3D" id="3.40.50.720">
    <property type="entry name" value="NAD(P)-binding Rossmann-like Domain"/>
    <property type="match status" value="1"/>
</dbReference>
<accession>A0AAD4KTY1</accession>
<dbReference type="AlphaFoldDB" id="A0AAD4KTY1"/>
<dbReference type="SUPFAM" id="SSF51735">
    <property type="entry name" value="NAD(P)-binding Rossmann-fold domains"/>
    <property type="match status" value="1"/>
</dbReference>
<dbReference type="InterPro" id="IPR036291">
    <property type="entry name" value="NAD(P)-bd_dom_sf"/>
</dbReference>
<dbReference type="InterPro" id="IPR057571">
    <property type="entry name" value="SDR_PhqE-like"/>
</dbReference>
<evidence type="ECO:0000313" key="5">
    <source>
        <dbReference type="Proteomes" id="UP001201262"/>
    </source>
</evidence>
<sequence length="254" mass="27305">MPSIADQSILIIGGSSGIGLGVAHLALAQKSRVFISSSNQSRISGAIESLRKLYPDGAIEGFPCDLKSADVESNLEKLLIEVITANNGELLNHVVFTAADSLPIKPLSEVDLYFIRSAGQIRFMAPLLLGKLAPRFIKPSYESSITLTSGTVARKPVLQWPVISGYMSGLEGVTKSLALELKPIRVNLVMPGAVDTELWGKGETRRATVEMMKSMTFQGRVALADEIAEAYIYIMRDTNVNGATLNTDGGEALH</sequence>
<dbReference type="EMBL" id="JAJTJA010000005">
    <property type="protein sequence ID" value="KAH8699212.1"/>
    <property type="molecule type" value="Genomic_DNA"/>
</dbReference>
<keyword evidence="2" id="KW-0521">NADP</keyword>
<gene>
    <name evidence="4" type="ORF">BGW36DRAFT_377476</name>
</gene>
<dbReference type="PANTHER" id="PTHR43477">
    <property type="entry name" value="DIHYDROANTICAPSIN 7-DEHYDROGENASE"/>
    <property type="match status" value="1"/>
</dbReference>
<evidence type="ECO:0000313" key="4">
    <source>
        <dbReference type="EMBL" id="KAH8699212.1"/>
    </source>
</evidence>
<name>A0AAD4KTY1_9EURO</name>